<evidence type="ECO:0000256" key="5">
    <source>
        <dbReference type="ARBA" id="ARBA00022989"/>
    </source>
</evidence>
<keyword evidence="3" id="KW-1003">Cell membrane</keyword>
<comment type="similarity">
    <text evidence="2">Belongs to the MmpS family.</text>
</comment>
<reference evidence="8 9" key="1">
    <citation type="submission" date="2019-06" db="EMBL/GenBank/DDBJ databases">
        <title>Whole genome shotgun sequence of Streptomyces gardneri NBRC 12865.</title>
        <authorList>
            <person name="Hosoyama A."/>
            <person name="Uohara A."/>
            <person name="Ohji S."/>
            <person name="Ichikawa N."/>
        </authorList>
    </citation>
    <scope>NUCLEOTIDE SEQUENCE [LARGE SCALE GENOMIC DNA]</scope>
    <source>
        <strain evidence="8 9">NBRC 12865</strain>
    </source>
</reference>
<keyword evidence="6" id="KW-0472">Membrane</keyword>
<evidence type="ECO:0000256" key="6">
    <source>
        <dbReference type="ARBA" id="ARBA00023136"/>
    </source>
</evidence>
<evidence type="ECO:0000256" key="4">
    <source>
        <dbReference type="ARBA" id="ARBA00022692"/>
    </source>
</evidence>
<evidence type="ECO:0000256" key="2">
    <source>
        <dbReference type="ARBA" id="ARBA00007531"/>
    </source>
</evidence>
<dbReference type="InterPro" id="IPR038468">
    <property type="entry name" value="MmpS_C"/>
</dbReference>
<name>A0A4Y3RBH9_9ACTN</name>
<evidence type="ECO:0000256" key="3">
    <source>
        <dbReference type="ARBA" id="ARBA00022475"/>
    </source>
</evidence>
<dbReference type="Pfam" id="PF05423">
    <property type="entry name" value="Mycobact_memb"/>
    <property type="match status" value="1"/>
</dbReference>
<evidence type="ECO:0008006" key="10">
    <source>
        <dbReference type="Google" id="ProtNLM"/>
    </source>
</evidence>
<evidence type="ECO:0000256" key="1">
    <source>
        <dbReference type="ARBA" id="ARBA00004236"/>
    </source>
</evidence>
<dbReference type="RefSeq" id="WP_141293145.1">
    <property type="nucleotide sequence ID" value="NZ_BJMN01000005.1"/>
</dbReference>
<dbReference type="Proteomes" id="UP000315226">
    <property type="component" value="Unassembled WGS sequence"/>
</dbReference>
<sequence>MKETRRRGITVAASVLLVGFIGFGCSGVPEDGEQESPRRSAPTAAVVYEVSGEGTVEISYLDRDEKGGATVEKNVALPWKKSVRVPLGSQPSVNIVLDDEGGQVRCSLAVGGRHAQSSTASGPYGRATCSSTLPQGVSGRGAEALPVLR</sequence>
<dbReference type="AlphaFoldDB" id="A0A4Y3RBH9"/>
<dbReference type="PROSITE" id="PS51257">
    <property type="entry name" value="PROKAR_LIPOPROTEIN"/>
    <property type="match status" value="1"/>
</dbReference>
<gene>
    <name evidence="8" type="ORF">SGA01_06910</name>
</gene>
<keyword evidence="9" id="KW-1185">Reference proteome</keyword>
<comment type="subcellular location">
    <subcellularLocation>
        <location evidence="1">Cell membrane</location>
    </subcellularLocation>
</comment>
<dbReference type="EMBL" id="BJMN01000005">
    <property type="protein sequence ID" value="GEB55086.1"/>
    <property type="molecule type" value="Genomic_DNA"/>
</dbReference>
<dbReference type="InterPro" id="IPR008693">
    <property type="entry name" value="MmpS"/>
</dbReference>
<comment type="caution">
    <text evidence="8">The sequence shown here is derived from an EMBL/GenBank/DDBJ whole genome shotgun (WGS) entry which is preliminary data.</text>
</comment>
<accession>A0A4Y3RBH9</accession>
<evidence type="ECO:0000313" key="9">
    <source>
        <dbReference type="Proteomes" id="UP000315226"/>
    </source>
</evidence>
<evidence type="ECO:0000313" key="8">
    <source>
        <dbReference type="EMBL" id="GEB55086.1"/>
    </source>
</evidence>
<feature type="region of interest" description="Disordered" evidence="7">
    <location>
        <begin position="112"/>
        <end position="149"/>
    </location>
</feature>
<dbReference type="OrthoDB" id="3697696at2"/>
<keyword evidence="4" id="KW-0812">Transmembrane</keyword>
<protein>
    <recommendedName>
        <fullName evidence="10">MmpS family membrane protein</fullName>
    </recommendedName>
</protein>
<dbReference type="GO" id="GO:0005886">
    <property type="term" value="C:plasma membrane"/>
    <property type="evidence" value="ECO:0007669"/>
    <property type="project" value="UniProtKB-SubCell"/>
</dbReference>
<evidence type="ECO:0000256" key="7">
    <source>
        <dbReference type="SAM" id="MobiDB-lite"/>
    </source>
</evidence>
<dbReference type="Gene3D" id="2.60.40.2880">
    <property type="entry name" value="MmpS1-5, C-terminal soluble domain"/>
    <property type="match status" value="1"/>
</dbReference>
<keyword evidence="5" id="KW-1133">Transmembrane helix</keyword>
<proteinExistence type="inferred from homology"/>
<organism evidence="8 9">
    <name type="scientific">Streptomyces gardneri</name>
    <dbReference type="NCBI Taxonomy" id="66892"/>
    <lineage>
        <taxon>Bacteria</taxon>
        <taxon>Bacillati</taxon>
        <taxon>Actinomycetota</taxon>
        <taxon>Actinomycetes</taxon>
        <taxon>Kitasatosporales</taxon>
        <taxon>Streptomycetaceae</taxon>
        <taxon>Streptomyces</taxon>
    </lineage>
</organism>